<comment type="caution">
    <text evidence="1">The sequence shown here is derived from an EMBL/GenBank/DDBJ whole genome shotgun (WGS) entry which is preliminary data.</text>
</comment>
<keyword evidence="2" id="KW-1185">Reference proteome</keyword>
<dbReference type="AlphaFoldDB" id="A0A4C1YUP2"/>
<name>A0A4C1YUP2_EUMVA</name>
<dbReference type="EMBL" id="BGZK01001367">
    <property type="protein sequence ID" value="GBP78379.1"/>
    <property type="molecule type" value="Genomic_DNA"/>
</dbReference>
<sequence>MISASYSVTSVTRLIHTRTVCQMPAVYRQPSNPCAVGVQAAENRNTEEGYRHIHRSSLGALSSGRGCRARVCSSINNGRMPANNCNAGHNKNAATTEKKELANTSNRGYYLSSADPLSGLNDASAWKNVIRLQLMTEGCHAKSERTLRAGVINIPVSIYPARSSPTRGCAVRELALAVASARATGESSRRARLYCG</sequence>
<evidence type="ECO:0000313" key="2">
    <source>
        <dbReference type="Proteomes" id="UP000299102"/>
    </source>
</evidence>
<evidence type="ECO:0000313" key="1">
    <source>
        <dbReference type="EMBL" id="GBP78379.1"/>
    </source>
</evidence>
<dbReference type="Proteomes" id="UP000299102">
    <property type="component" value="Unassembled WGS sequence"/>
</dbReference>
<proteinExistence type="predicted"/>
<accession>A0A4C1YUP2</accession>
<gene>
    <name evidence="1" type="ORF">EVAR_25715_1</name>
</gene>
<reference evidence="1 2" key="1">
    <citation type="journal article" date="2019" name="Commun. Biol.">
        <title>The bagworm genome reveals a unique fibroin gene that provides high tensile strength.</title>
        <authorList>
            <person name="Kono N."/>
            <person name="Nakamura H."/>
            <person name="Ohtoshi R."/>
            <person name="Tomita M."/>
            <person name="Numata K."/>
            <person name="Arakawa K."/>
        </authorList>
    </citation>
    <scope>NUCLEOTIDE SEQUENCE [LARGE SCALE GENOMIC DNA]</scope>
</reference>
<organism evidence="1 2">
    <name type="scientific">Eumeta variegata</name>
    <name type="common">Bagworm moth</name>
    <name type="synonym">Eumeta japonica</name>
    <dbReference type="NCBI Taxonomy" id="151549"/>
    <lineage>
        <taxon>Eukaryota</taxon>
        <taxon>Metazoa</taxon>
        <taxon>Ecdysozoa</taxon>
        <taxon>Arthropoda</taxon>
        <taxon>Hexapoda</taxon>
        <taxon>Insecta</taxon>
        <taxon>Pterygota</taxon>
        <taxon>Neoptera</taxon>
        <taxon>Endopterygota</taxon>
        <taxon>Lepidoptera</taxon>
        <taxon>Glossata</taxon>
        <taxon>Ditrysia</taxon>
        <taxon>Tineoidea</taxon>
        <taxon>Psychidae</taxon>
        <taxon>Oiketicinae</taxon>
        <taxon>Eumeta</taxon>
    </lineage>
</organism>
<protein>
    <submittedName>
        <fullName evidence="1">Uncharacterized protein</fullName>
    </submittedName>
</protein>